<feature type="chain" id="PRO_5021871788" evidence="1">
    <location>
        <begin position="22"/>
        <end position="174"/>
    </location>
</feature>
<protein>
    <submittedName>
        <fullName evidence="2">Uncharacterized protein</fullName>
    </submittedName>
</protein>
<accession>A0A558R3V0</accession>
<comment type="caution">
    <text evidence="2">The sequence shown here is derived from an EMBL/GenBank/DDBJ whole genome shotgun (WGS) entry which is preliminary data.</text>
</comment>
<dbReference type="Proteomes" id="UP000318681">
    <property type="component" value="Unassembled WGS sequence"/>
</dbReference>
<evidence type="ECO:0000313" key="2">
    <source>
        <dbReference type="EMBL" id="TVV74063.1"/>
    </source>
</evidence>
<dbReference type="RefSeq" id="WP_145151416.1">
    <property type="nucleotide sequence ID" value="NZ_VNIM01000039.1"/>
</dbReference>
<sequence>MSPLPHVALAGLALLSLSACAGSVTAYPSLAPRPIEQGAGEAAMPAVAAPVVLDPAVTARAAALVAQAQRGEAAVETAARGTCPTISRGLRAASGSEAWVAAQQALSVVEAARRDTASARDDIEALVLEQARLAEGQPHPADLSPLLEAAQDIGARDTAQADRLAAMRAGNCPG</sequence>
<evidence type="ECO:0000313" key="3">
    <source>
        <dbReference type="Proteomes" id="UP000318681"/>
    </source>
</evidence>
<feature type="signal peptide" evidence="1">
    <location>
        <begin position="1"/>
        <end position="21"/>
    </location>
</feature>
<evidence type="ECO:0000256" key="1">
    <source>
        <dbReference type="SAM" id="SignalP"/>
    </source>
</evidence>
<keyword evidence="1" id="KW-0732">Signal</keyword>
<keyword evidence="3" id="KW-1185">Reference proteome</keyword>
<reference evidence="2 3" key="1">
    <citation type="submission" date="2019-07" db="EMBL/GenBank/DDBJ databases">
        <title>Sphingomonas solaris sp. nov., isolated from a solar panel from Boston, Massachusetts.</title>
        <authorList>
            <person name="Tanner K."/>
            <person name="Pascual J."/>
            <person name="Mancuso C."/>
            <person name="Pereto J."/>
            <person name="Khalil A."/>
            <person name="Vilanova C."/>
        </authorList>
    </citation>
    <scope>NUCLEOTIDE SEQUENCE [LARGE SCALE GENOMIC DNA]</scope>
    <source>
        <strain evidence="2 3">R4DWN</strain>
    </source>
</reference>
<dbReference type="AlphaFoldDB" id="A0A558R3V0"/>
<proteinExistence type="predicted"/>
<dbReference type="EMBL" id="VNIM01000039">
    <property type="protein sequence ID" value="TVV74063.1"/>
    <property type="molecule type" value="Genomic_DNA"/>
</dbReference>
<organism evidence="2 3">
    <name type="scientific">Alterirhizorhabdus solaris</name>
    <dbReference type="NCBI Taxonomy" id="2529389"/>
    <lineage>
        <taxon>Bacteria</taxon>
        <taxon>Pseudomonadati</taxon>
        <taxon>Pseudomonadota</taxon>
        <taxon>Alphaproteobacteria</taxon>
        <taxon>Sphingomonadales</taxon>
        <taxon>Rhizorhabdaceae</taxon>
        <taxon>Alterirhizorhabdus</taxon>
    </lineage>
</organism>
<gene>
    <name evidence="2" type="ORF">FOY91_10930</name>
</gene>
<name>A0A558R3V0_9SPHN</name>